<sequence>MNSFIHHCVDNCCDLYTASRPNLFGPMSPNDFLSVHSSIQYDTFMFTYPKATVAEQWAVCERKIAILTEGSQLHVRSEKYRIIVRNNERSGLFLERIGRMLIPLQDDG</sequence>
<proteinExistence type="predicted"/>
<dbReference type="Proteomes" id="UP000625711">
    <property type="component" value="Unassembled WGS sequence"/>
</dbReference>
<dbReference type="EMBL" id="JAACXV010007060">
    <property type="protein sequence ID" value="KAF7276389.1"/>
    <property type="molecule type" value="Genomic_DNA"/>
</dbReference>
<protein>
    <submittedName>
        <fullName evidence="1">Uncharacterized protein</fullName>
    </submittedName>
</protein>
<name>A0A834MFG3_RHYFE</name>
<accession>A0A834MFG3</accession>
<comment type="caution">
    <text evidence="1">The sequence shown here is derived from an EMBL/GenBank/DDBJ whole genome shotgun (WGS) entry which is preliminary data.</text>
</comment>
<keyword evidence="2" id="KW-1185">Reference proteome</keyword>
<gene>
    <name evidence="1" type="ORF">GWI33_010372</name>
</gene>
<evidence type="ECO:0000313" key="1">
    <source>
        <dbReference type="EMBL" id="KAF7276389.1"/>
    </source>
</evidence>
<reference evidence="1" key="1">
    <citation type="submission" date="2020-08" db="EMBL/GenBank/DDBJ databases">
        <title>Genome sequencing and assembly of the red palm weevil Rhynchophorus ferrugineus.</title>
        <authorList>
            <person name="Dias G.B."/>
            <person name="Bergman C.M."/>
            <person name="Manee M."/>
        </authorList>
    </citation>
    <scope>NUCLEOTIDE SEQUENCE</scope>
    <source>
        <strain evidence="1">AA-2017</strain>
        <tissue evidence="1">Whole larva</tissue>
    </source>
</reference>
<organism evidence="1 2">
    <name type="scientific">Rhynchophorus ferrugineus</name>
    <name type="common">Red palm weevil</name>
    <name type="synonym">Curculio ferrugineus</name>
    <dbReference type="NCBI Taxonomy" id="354439"/>
    <lineage>
        <taxon>Eukaryota</taxon>
        <taxon>Metazoa</taxon>
        <taxon>Ecdysozoa</taxon>
        <taxon>Arthropoda</taxon>
        <taxon>Hexapoda</taxon>
        <taxon>Insecta</taxon>
        <taxon>Pterygota</taxon>
        <taxon>Neoptera</taxon>
        <taxon>Endopterygota</taxon>
        <taxon>Coleoptera</taxon>
        <taxon>Polyphaga</taxon>
        <taxon>Cucujiformia</taxon>
        <taxon>Curculionidae</taxon>
        <taxon>Dryophthorinae</taxon>
        <taxon>Rhynchophorus</taxon>
    </lineage>
</organism>
<evidence type="ECO:0000313" key="2">
    <source>
        <dbReference type="Proteomes" id="UP000625711"/>
    </source>
</evidence>
<dbReference type="AlphaFoldDB" id="A0A834MFG3"/>